<keyword evidence="2" id="KW-1185">Reference proteome</keyword>
<gene>
    <name evidence="1" type="ORF">P3H78_32465</name>
</gene>
<protein>
    <submittedName>
        <fullName evidence="1">Uncharacterized protein</fullName>
    </submittedName>
</protein>
<name>A0ABT6AF06_9ACTN</name>
<proteinExistence type="predicted"/>
<accession>A0ABT6AF06</accession>
<evidence type="ECO:0000313" key="1">
    <source>
        <dbReference type="EMBL" id="MDF3303238.1"/>
    </source>
</evidence>
<reference evidence="1 2" key="1">
    <citation type="submission" date="2023-03" db="EMBL/GenBank/DDBJ databases">
        <title>Draft genome sequence of Streptomyces sp. K1PA1 isolated from peat swamp forest in Thailand.</title>
        <authorList>
            <person name="Klaysubun C."/>
            <person name="Duangmal K."/>
        </authorList>
    </citation>
    <scope>NUCLEOTIDE SEQUENCE [LARGE SCALE GENOMIC DNA]</scope>
    <source>
        <strain evidence="1 2">K1PA1</strain>
    </source>
</reference>
<dbReference type="Proteomes" id="UP001221150">
    <property type="component" value="Unassembled WGS sequence"/>
</dbReference>
<comment type="caution">
    <text evidence="1">The sequence shown here is derived from an EMBL/GenBank/DDBJ whole genome shotgun (WGS) entry which is preliminary data.</text>
</comment>
<sequence>MTKTPAGRPTTGTSARVGRLMRNTGAVARAAWQGCPEEGLPPVRKLRRPGWLGLVRISGEHTDPCEVQAGTETVKDWRTAYTAHGGKDPVANEYFGLPEDFYDPDDDGALDRAVDAVAHLPVVLLSGLYDGMEDGLARTKAQHAGGTDGWDLIEAYVRLGLVPPANVLYLPHVPNPDRTERLTAYLIAAYLHGACRQAAGQLRGDARMARRLLSLPRTPAQSAGE</sequence>
<organism evidence="1 2">
    <name type="scientific">Streptomyces tropicalis</name>
    <dbReference type="NCBI Taxonomy" id="3034234"/>
    <lineage>
        <taxon>Bacteria</taxon>
        <taxon>Bacillati</taxon>
        <taxon>Actinomycetota</taxon>
        <taxon>Actinomycetes</taxon>
        <taxon>Kitasatosporales</taxon>
        <taxon>Streptomycetaceae</taxon>
        <taxon>Streptomyces</taxon>
    </lineage>
</organism>
<evidence type="ECO:0000313" key="2">
    <source>
        <dbReference type="Proteomes" id="UP001221150"/>
    </source>
</evidence>
<dbReference type="EMBL" id="JARJBB010000052">
    <property type="protein sequence ID" value="MDF3303238.1"/>
    <property type="molecule type" value="Genomic_DNA"/>
</dbReference>
<dbReference type="RefSeq" id="WP_276112775.1">
    <property type="nucleotide sequence ID" value="NZ_JARJBB010000052.1"/>
</dbReference>